<evidence type="ECO:0000256" key="3">
    <source>
        <dbReference type="ARBA" id="ARBA00023125"/>
    </source>
</evidence>
<dbReference type="PANTHER" id="PTHR30537">
    <property type="entry name" value="HTH-TYPE TRANSCRIPTIONAL REGULATOR"/>
    <property type="match status" value="1"/>
</dbReference>
<dbReference type="Proteomes" id="UP000032679">
    <property type="component" value="Unassembled WGS sequence"/>
</dbReference>
<dbReference type="Pfam" id="PF00126">
    <property type="entry name" value="HTH_1"/>
    <property type="match status" value="1"/>
</dbReference>
<dbReference type="AlphaFoldDB" id="A0A0D6MLR4"/>
<feature type="domain" description="HTH lysR-type" evidence="5">
    <location>
        <begin position="9"/>
        <end position="66"/>
    </location>
</feature>
<dbReference type="InterPro" id="IPR058163">
    <property type="entry name" value="LysR-type_TF_proteobact-type"/>
</dbReference>
<dbReference type="PRINTS" id="PR00039">
    <property type="entry name" value="HTHLYSR"/>
</dbReference>
<dbReference type="InterPro" id="IPR005119">
    <property type="entry name" value="LysR_subst-bd"/>
</dbReference>
<dbReference type="FunFam" id="1.10.10.10:FF:000001">
    <property type="entry name" value="LysR family transcriptional regulator"/>
    <property type="match status" value="1"/>
</dbReference>
<organism evidence="6 7">
    <name type="scientific">Tanticharoenia sakaeratensis NBRC 103193</name>
    <dbReference type="NCBI Taxonomy" id="1231623"/>
    <lineage>
        <taxon>Bacteria</taxon>
        <taxon>Pseudomonadati</taxon>
        <taxon>Pseudomonadota</taxon>
        <taxon>Alphaproteobacteria</taxon>
        <taxon>Acetobacterales</taxon>
        <taxon>Acetobacteraceae</taxon>
        <taxon>Tanticharoenia</taxon>
    </lineage>
</organism>
<gene>
    <name evidence="6" type="ORF">Tasa_019_066</name>
</gene>
<keyword evidence="2" id="KW-0805">Transcription regulation</keyword>
<keyword evidence="3" id="KW-0238">DNA-binding</keyword>
<evidence type="ECO:0000313" key="7">
    <source>
        <dbReference type="Proteomes" id="UP000032679"/>
    </source>
</evidence>
<dbReference type="PANTHER" id="PTHR30537:SF26">
    <property type="entry name" value="GLYCINE CLEAVAGE SYSTEM TRANSCRIPTIONAL ACTIVATOR"/>
    <property type="match status" value="1"/>
</dbReference>
<evidence type="ECO:0000313" key="6">
    <source>
        <dbReference type="EMBL" id="GAN54381.1"/>
    </source>
</evidence>
<dbReference type="EMBL" id="BALE01000019">
    <property type="protein sequence ID" value="GAN54381.1"/>
    <property type="molecule type" value="Genomic_DNA"/>
</dbReference>
<dbReference type="InterPro" id="IPR036390">
    <property type="entry name" value="WH_DNA-bd_sf"/>
</dbReference>
<comment type="similarity">
    <text evidence="1">Belongs to the LysR transcriptional regulatory family.</text>
</comment>
<comment type="caution">
    <text evidence="6">The sequence shown here is derived from an EMBL/GenBank/DDBJ whole genome shotgun (WGS) entry which is preliminary data.</text>
</comment>
<evidence type="ECO:0000256" key="4">
    <source>
        <dbReference type="ARBA" id="ARBA00023163"/>
    </source>
</evidence>
<dbReference type="GO" id="GO:0003700">
    <property type="term" value="F:DNA-binding transcription factor activity"/>
    <property type="evidence" value="ECO:0007669"/>
    <property type="project" value="InterPro"/>
</dbReference>
<dbReference type="InterPro" id="IPR036388">
    <property type="entry name" value="WH-like_DNA-bd_sf"/>
</dbReference>
<dbReference type="RefSeq" id="WP_048848919.1">
    <property type="nucleotide sequence ID" value="NZ_BALE01000019.1"/>
</dbReference>
<dbReference type="GO" id="GO:0006351">
    <property type="term" value="P:DNA-templated transcription"/>
    <property type="evidence" value="ECO:0007669"/>
    <property type="project" value="TreeGrafter"/>
</dbReference>
<protein>
    <submittedName>
        <fullName evidence="6">Transcriptional regulator, LysR family</fullName>
    </submittedName>
</protein>
<evidence type="ECO:0000256" key="1">
    <source>
        <dbReference type="ARBA" id="ARBA00009437"/>
    </source>
</evidence>
<dbReference type="Gene3D" id="3.40.190.10">
    <property type="entry name" value="Periplasmic binding protein-like II"/>
    <property type="match status" value="2"/>
</dbReference>
<proteinExistence type="inferred from homology"/>
<keyword evidence="4" id="KW-0804">Transcription</keyword>
<name>A0A0D6MLR4_9PROT</name>
<evidence type="ECO:0000256" key="2">
    <source>
        <dbReference type="ARBA" id="ARBA00023015"/>
    </source>
</evidence>
<reference evidence="6 7" key="1">
    <citation type="submission" date="2012-10" db="EMBL/GenBank/DDBJ databases">
        <title>Genome sequencing of Tanticharoenia sakaeratensis NBRC 103193.</title>
        <authorList>
            <person name="Azuma Y."/>
            <person name="Hadano H."/>
            <person name="Hirakawa H."/>
            <person name="Matsushita K."/>
        </authorList>
    </citation>
    <scope>NUCLEOTIDE SEQUENCE [LARGE SCALE GENOMIC DNA]</scope>
    <source>
        <strain evidence="6 7">NBRC 103193</strain>
    </source>
</reference>
<evidence type="ECO:0000259" key="5">
    <source>
        <dbReference type="PROSITE" id="PS50931"/>
    </source>
</evidence>
<keyword evidence="7" id="KW-1185">Reference proteome</keyword>
<dbReference type="GO" id="GO:0043565">
    <property type="term" value="F:sequence-specific DNA binding"/>
    <property type="evidence" value="ECO:0007669"/>
    <property type="project" value="TreeGrafter"/>
</dbReference>
<dbReference type="PROSITE" id="PS50931">
    <property type="entry name" value="HTH_LYSR"/>
    <property type="match status" value="1"/>
</dbReference>
<dbReference type="OrthoDB" id="9794694at2"/>
<accession>A0A0D6MLR4</accession>
<dbReference type="Gene3D" id="1.10.10.10">
    <property type="entry name" value="Winged helix-like DNA-binding domain superfamily/Winged helix DNA-binding domain"/>
    <property type="match status" value="1"/>
</dbReference>
<dbReference type="STRING" id="1231623.Tasa_019_066"/>
<dbReference type="SUPFAM" id="SSF53850">
    <property type="entry name" value="Periplasmic binding protein-like II"/>
    <property type="match status" value="1"/>
</dbReference>
<dbReference type="SUPFAM" id="SSF46785">
    <property type="entry name" value="Winged helix' DNA-binding domain"/>
    <property type="match status" value="1"/>
</dbReference>
<dbReference type="InterPro" id="IPR000847">
    <property type="entry name" value="LysR_HTH_N"/>
</dbReference>
<dbReference type="Pfam" id="PF03466">
    <property type="entry name" value="LysR_substrate"/>
    <property type="match status" value="1"/>
</dbReference>
<sequence length="306" mass="34077">MLLPRRLMPSIPELVAFEAAARHENFSAAAEELCLTQGAISKQIRNIEITLGVSLFERRRKQIVLTRQGRAILPEVVQILQQIAATTYRVLSTRDDVGTIDIALFSTFASRWFMPRLPRFLARHPKLQINVRTVFEPFSFEDIPCDVTIHYGQPVWPNGRLNHLFDEELVAVCSPAYRDRLGLHSVQDLSRAALIQLSTRPAVWEYWFDSVSVVHDNPFCGHVFDQFNATIDAAMLGLGMALVPSIFVQRELDDGSLCRPVANNIAGQGAYYVVTPTEKSHDSAVDAVVKWIMAEADSPAGSASGS</sequence>